<dbReference type="InterPro" id="IPR036465">
    <property type="entry name" value="vWFA_dom_sf"/>
</dbReference>
<name>A0A210Q1N7_MIZYE</name>
<dbReference type="InterPro" id="IPR037252">
    <property type="entry name" value="Mib_Herc2_sf"/>
</dbReference>
<feature type="domain" description="MIB/HERC2" evidence="4">
    <location>
        <begin position="689"/>
        <end position="761"/>
    </location>
</feature>
<feature type="coiled-coil region" evidence="1">
    <location>
        <begin position="13"/>
        <end position="47"/>
    </location>
</feature>
<gene>
    <name evidence="5" type="ORF">KP79_PYT14819</name>
</gene>
<dbReference type="Gene3D" id="3.40.50.410">
    <property type="entry name" value="von Willebrand factor, type A domain"/>
    <property type="match status" value="1"/>
</dbReference>
<comment type="caution">
    <text evidence="5">The sequence shown here is derived from an EMBL/GenBank/DDBJ whole genome shotgun (WGS) entry which is preliminary data.</text>
</comment>
<evidence type="ECO:0000259" key="3">
    <source>
        <dbReference type="PROSITE" id="PS50234"/>
    </source>
</evidence>
<dbReference type="AlphaFoldDB" id="A0A210Q1N7"/>
<dbReference type="Pfam" id="PF13519">
    <property type="entry name" value="VWA_2"/>
    <property type="match status" value="1"/>
</dbReference>
<feature type="compositionally biased region" description="Basic residues" evidence="2">
    <location>
        <begin position="105"/>
        <end position="115"/>
    </location>
</feature>
<dbReference type="GO" id="GO:0046872">
    <property type="term" value="F:metal ion binding"/>
    <property type="evidence" value="ECO:0007669"/>
    <property type="project" value="InterPro"/>
</dbReference>
<dbReference type="Proteomes" id="UP000242188">
    <property type="component" value="Unassembled WGS sequence"/>
</dbReference>
<feature type="compositionally biased region" description="Basic and acidic residues" evidence="2">
    <location>
        <begin position="176"/>
        <end position="234"/>
    </location>
</feature>
<feature type="compositionally biased region" description="Polar residues" evidence="2">
    <location>
        <begin position="137"/>
        <end position="146"/>
    </location>
</feature>
<protein>
    <recommendedName>
        <fullName evidence="7">E3 ubiquitin-protein ligase HERC2</fullName>
    </recommendedName>
</protein>
<dbReference type="GO" id="GO:0004842">
    <property type="term" value="F:ubiquitin-protein transferase activity"/>
    <property type="evidence" value="ECO:0007669"/>
    <property type="project" value="InterPro"/>
</dbReference>
<dbReference type="SMART" id="SM00327">
    <property type="entry name" value="VWA"/>
    <property type="match status" value="1"/>
</dbReference>
<accession>A0A210Q1N7</accession>
<dbReference type="InterPro" id="IPR002035">
    <property type="entry name" value="VWF_A"/>
</dbReference>
<feature type="domain" description="VWFA" evidence="3">
    <location>
        <begin position="357"/>
        <end position="561"/>
    </location>
</feature>
<organism evidence="5 6">
    <name type="scientific">Mizuhopecten yessoensis</name>
    <name type="common">Japanese scallop</name>
    <name type="synonym">Patinopecten yessoensis</name>
    <dbReference type="NCBI Taxonomy" id="6573"/>
    <lineage>
        <taxon>Eukaryota</taxon>
        <taxon>Metazoa</taxon>
        <taxon>Spiralia</taxon>
        <taxon>Lophotrochozoa</taxon>
        <taxon>Mollusca</taxon>
        <taxon>Bivalvia</taxon>
        <taxon>Autobranchia</taxon>
        <taxon>Pteriomorphia</taxon>
        <taxon>Pectinida</taxon>
        <taxon>Pectinoidea</taxon>
        <taxon>Pectinidae</taxon>
        <taxon>Mizuhopecten</taxon>
    </lineage>
</organism>
<feature type="domain" description="MIB/HERC2" evidence="4">
    <location>
        <begin position="619"/>
        <end position="688"/>
    </location>
</feature>
<dbReference type="SUPFAM" id="SSF53300">
    <property type="entry name" value="vWA-like"/>
    <property type="match status" value="1"/>
</dbReference>
<evidence type="ECO:0000313" key="5">
    <source>
        <dbReference type="EMBL" id="OWF42625.1"/>
    </source>
</evidence>
<dbReference type="PROSITE" id="PS50234">
    <property type="entry name" value="VWFA"/>
    <property type="match status" value="1"/>
</dbReference>
<feature type="region of interest" description="Disordered" evidence="2">
    <location>
        <begin position="105"/>
        <end position="234"/>
    </location>
</feature>
<reference evidence="5 6" key="1">
    <citation type="journal article" date="2017" name="Nat. Ecol. Evol.">
        <title>Scallop genome provides insights into evolution of bilaterian karyotype and development.</title>
        <authorList>
            <person name="Wang S."/>
            <person name="Zhang J."/>
            <person name="Jiao W."/>
            <person name="Li J."/>
            <person name="Xun X."/>
            <person name="Sun Y."/>
            <person name="Guo X."/>
            <person name="Huan P."/>
            <person name="Dong B."/>
            <person name="Zhang L."/>
            <person name="Hu X."/>
            <person name="Sun X."/>
            <person name="Wang J."/>
            <person name="Zhao C."/>
            <person name="Wang Y."/>
            <person name="Wang D."/>
            <person name="Huang X."/>
            <person name="Wang R."/>
            <person name="Lv J."/>
            <person name="Li Y."/>
            <person name="Zhang Z."/>
            <person name="Liu B."/>
            <person name="Lu W."/>
            <person name="Hui Y."/>
            <person name="Liang J."/>
            <person name="Zhou Z."/>
            <person name="Hou R."/>
            <person name="Li X."/>
            <person name="Liu Y."/>
            <person name="Li H."/>
            <person name="Ning X."/>
            <person name="Lin Y."/>
            <person name="Zhao L."/>
            <person name="Xing Q."/>
            <person name="Dou J."/>
            <person name="Li Y."/>
            <person name="Mao J."/>
            <person name="Guo H."/>
            <person name="Dou H."/>
            <person name="Li T."/>
            <person name="Mu C."/>
            <person name="Jiang W."/>
            <person name="Fu Q."/>
            <person name="Fu X."/>
            <person name="Miao Y."/>
            <person name="Liu J."/>
            <person name="Yu Q."/>
            <person name="Li R."/>
            <person name="Liao H."/>
            <person name="Li X."/>
            <person name="Kong Y."/>
            <person name="Jiang Z."/>
            <person name="Chourrout D."/>
            <person name="Li R."/>
            <person name="Bao Z."/>
        </authorList>
    </citation>
    <scope>NUCLEOTIDE SEQUENCE [LARGE SCALE GENOMIC DNA]</scope>
    <source>
        <strain evidence="5 6">PY_sf001</strain>
    </source>
</reference>
<keyword evidence="6" id="KW-1185">Reference proteome</keyword>
<dbReference type="EMBL" id="NEDP02005242">
    <property type="protein sequence ID" value="OWF42625.1"/>
    <property type="molecule type" value="Genomic_DNA"/>
</dbReference>
<evidence type="ECO:0000256" key="2">
    <source>
        <dbReference type="SAM" id="MobiDB-lite"/>
    </source>
</evidence>
<dbReference type="OrthoDB" id="6161243at2759"/>
<dbReference type="PROSITE" id="PS51416">
    <property type="entry name" value="MIB_HERC2"/>
    <property type="match status" value="2"/>
</dbReference>
<feature type="region of interest" description="Disordered" evidence="2">
    <location>
        <begin position="628"/>
        <end position="651"/>
    </location>
</feature>
<sequence>MTSGNGTGIKLSMAECMAELKVFRQVLENVERTNRTVLDQLETIQRHPMMIEENRKRVTEMGARGDQLVQRLEDRDRTVHDLTDTVSDLCGQVDGLLSDFSSIKRTSRQNRRKKQVINTAGSIGSVQVPDKQAPTGRPSTDTGQTTPRDDKINGDAEGISEDLPPVTVNSRGYKRRLTDDRTDNRLRHKTDDKTDNRLRHKTDDRTDNGLRYKTDDKTDNRLRHKTDDKTDNRLRHQTNLRTLPQTATQSKPETVNVERRLAAVVQDSGQSNSGNNSEARLALARKRGGKAESGLSGLLSTETSTMPGLDECDERKMAGLGNDSFIPFHVFQKWFNYAETEKVIGSVSGLARGRGPDTVLCLDTSASMKGEPFQKMIEFAMDFVTGVEALTGLADIEENISVTTIGAVTKVWIHMTSDYSAVKATLREIHALGPRGRSPIAGGLLVALAGCLGNGQNMVIGDVVISPRIVLISDGKGTPDHIKFGPDMTGDSSENTPARIIVDTNLKDVCDNLKRRHDKVYCIPVGDADKSVMDKISKTTSGKVFLTSQLDRFVRSMDKTIAAAQLLARVIVTLGYIPPGDGMRSLFERLHGQLSAEDMAEVLELAQIFVEELPDRIITSEHDDELPTLGTRVRRGPGWKHQDQDSEGVGTVCSHGKDGKVWVEWDNGNRNCYDYKNETKDVKAANEPKVLKSDELIATGCRVTRGDTWPYGNEDGGPGSIGVVVRVFLHGTVIVRWQNKTLSNLKYGHDGEFEVKICTGDSHSLPDRQETRSVPQSDSDYIGSALSTSIGDINRRNRNYEQ</sequence>
<evidence type="ECO:0008006" key="7">
    <source>
        <dbReference type="Google" id="ProtNLM"/>
    </source>
</evidence>
<evidence type="ECO:0000313" key="6">
    <source>
        <dbReference type="Proteomes" id="UP000242188"/>
    </source>
</evidence>
<evidence type="ECO:0000256" key="1">
    <source>
        <dbReference type="SAM" id="Coils"/>
    </source>
</evidence>
<feature type="compositionally biased region" description="Polar residues" evidence="2">
    <location>
        <begin position="116"/>
        <end position="125"/>
    </location>
</feature>
<dbReference type="STRING" id="6573.A0A210Q1N7"/>
<proteinExistence type="predicted"/>
<evidence type="ECO:0000259" key="4">
    <source>
        <dbReference type="PROSITE" id="PS51416"/>
    </source>
</evidence>
<feature type="compositionally biased region" description="Polar residues" evidence="2">
    <location>
        <begin position="772"/>
        <end position="785"/>
    </location>
</feature>
<feature type="region of interest" description="Disordered" evidence="2">
    <location>
        <begin position="760"/>
        <end position="785"/>
    </location>
</feature>
<dbReference type="InterPro" id="IPR010606">
    <property type="entry name" value="Mib_Herc2"/>
</dbReference>
<dbReference type="Pfam" id="PF06701">
    <property type="entry name" value="MIB_HERC2"/>
    <property type="match status" value="1"/>
</dbReference>
<dbReference type="SUPFAM" id="SSF159034">
    <property type="entry name" value="Mib/herc2 domain-like"/>
    <property type="match status" value="2"/>
</dbReference>
<keyword evidence="1" id="KW-0175">Coiled coil</keyword>
<dbReference type="GO" id="GO:0016567">
    <property type="term" value="P:protein ubiquitination"/>
    <property type="evidence" value="ECO:0007669"/>
    <property type="project" value="InterPro"/>
</dbReference>
<dbReference type="CDD" id="cd00198">
    <property type="entry name" value="vWFA"/>
    <property type="match status" value="1"/>
</dbReference>
<dbReference type="Gene3D" id="2.30.30.40">
    <property type="entry name" value="SH3 Domains"/>
    <property type="match status" value="2"/>
</dbReference>